<proteinExistence type="predicted"/>
<dbReference type="Proteomes" id="UP000018004">
    <property type="component" value="Unassembled WGS sequence"/>
</dbReference>
<reference evidence="1 2" key="1">
    <citation type="submission" date="2013-08" db="EMBL/GenBank/DDBJ databases">
        <title>Flavobacterium limnosediminis JC2902 genome sequencing.</title>
        <authorList>
            <person name="Lee K."/>
            <person name="Yi H."/>
            <person name="Park S."/>
            <person name="Chun J."/>
        </authorList>
    </citation>
    <scope>NUCLEOTIDE SEQUENCE [LARGE SCALE GENOMIC DNA]</scope>
    <source>
        <strain evidence="1 2">JC2902</strain>
    </source>
</reference>
<evidence type="ECO:0000313" key="1">
    <source>
        <dbReference type="EMBL" id="ESU26372.1"/>
    </source>
</evidence>
<evidence type="ECO:0000313" key="2">
    <source>
        <dbReference type="Proteomes" id="UP000018004"/>
    </source>
</evidence>
<dbReference type="STRING" id="1341181.FLJC2902T_28580"/>
<protein>
    <submittedName>
        <fullName evidence="1">Uncharacterized protein</fullName>
    </submittedName>
</protein>
<dbReference type="AlphaFoldDB" id="V6SJD7"/>
<name>V6SJD7_9FLAO</name>
<keyword evidence="2" id="KW-1185">Reference proteome</keyword>
<dbReference type="EMBL" id="AVGG01000019">
    <property type="protein sequence ID" value="ESU26372.1"/>
    <property type="molecule type" value="Genomic_DNA"/>
</dbReference>
<gene>
    <name evidence="1" type="ORF">FLJC2902T_28580</name>
</gene>
<comment type="caution">
    <text evidence="1">The sequence shown here is derived from an EMBL/GenBank/DDBJ whole genome shotgun (WGS) entry which is preliminary data.</text>
</comment>
<organism evidence="1 2">
    <name type="scientific">Flavobacterium limnosediminis JC2902</name>
    <dbReference type="NCBI Taxonomy" id="1341181"/>
    <lineage>
        <taxon>Bacteria</taxon>
        <taxon>Pseudomonadati</taxon>
        <taxon>Bacteroidota</taxon>
        <taxon>Flavobacteriia</taxon>
        <taxon>Flavobacteriales</taxon>
        <taxon>Flavobacteriaceae</taxon>
        <taxon>Flavobacterium</taxon>
    </lineage>
</organism>
<accession>V6SJD7</accession>
<sequence>MTIPKKRLKIKIRHPIKIQKICNGYPAALFLWEPMKNANPYAKLAG</sequence>